<evidence type="ECO:0000256" key="1">
    <source>
        <dbReference type="ARBA" id="ARBA00008324"/>
    </source>
</evidence>
<dbReference type="OrthoDB" id="3477511at2"/>
<dbReference type="SUPFAM" id="SSF54637">
    <property type="entry name" value="Thioesterase/thiol ester dehydrase-isomerase"/>
    <property type="match status" value="1"/>
</dbReference>
<dbReference type="Pfam" id="PF03061">
    <property type="entry name" value="4HBT"/>
    <property type="match status" value="1"/>
</dbReference>
<comment type="caution">
    <text evidence="4">The sequence shown here is derived from an EMBL/GenBank/DDBJ whole genome shotgun (WGS) entry which is preliminary data.</text>
</comment>
<dbReference type="AlphaFoldDB" id="A0A7X5BL34"/>
<feature type="domain" description="Thioesterase" evidence="3">
    <location>
        <begin position="58"/>
        <end position="127"/>
    </location>
</feature>
<sequence>MTYSAQSAPLSAYSQLLSEALINHNYQQFCGIEVVKQTPEYCKTRLTVTEQIDNLSQTLHGGVIYSMMDVTSMLATIATLEDGEYAITNNFSANIMSATKRGETVEFEARITRNGRNLLFSHCEAYKINASGARSLIATAQLSKFKRRQALTATAEVAA</sequence>
<name>A0A7X5BL34_9GAMM</name>
<gene>
    <name evidence="4" type="ORF">CAG72_03865</name>
</gene>
<evidence type="ECO:0000313" key="4">
    <source>
        <dbReference type="EMBL" id="NAW64348.1"/>
    </source>
</evidence>
<evidence type="ECO:0000313" key="5">
    <source>
        <dbReference type="Proteomes" id="UP000465712"/>
    </source>
</evidence>
<proteinExistence type="inferred from homology"/>
<dbReference type="InterPro" id="IPR029069">
    <property type="entry name" value="HotDog_dom_sf"/>
</dbReference>
<organism evidence="4 5">
    <name type="scientific">Photobacterium halotolerans</name>
    <dbReference type="NCBI Taxonomy" id="265726"/>
    <lineage>
        <taxon>Bacteria</taxon>
        <taxon>Pseudomonadati</taxon>
        <taxon>Pseudomonadota</taxon>
        <taxon>Gammaproteobacteria</taxon>
        <taxon>Vibrionales</taxon>
        <taxon>Vibrionaceae</taxon>
        <taxon>Photobacterium</taxon>
    </lineage>
</organism>
<dbReference type="RefSeq" id="WP_051288342.1">
    <property type="nucleotide sequence ID" value="NZ_WXWU01000019.1"/>
</dbReference>
<reference evidence="4 5" key="1">
    <citation type="submission" date="2017-05" db="EMBL/GenBank/DDBJ databases">
        <title>High clonality and local adaptation shapes Vibrionaceae linages within an endangered oasis.</title>
        <authorList>
            <person name="Vazquez-Rosas-Landa M."/>
        </authorList>
    </citation>
    <scope>NUCLEOTIDE SEQUENCE [LARGE SCALE GENOMIC DNA]</scope>
    <source>
        <strain evidence="4 5">P46_P4S1P180</strain>
    </source>
</reference>
<dbReference type="Gene3D" id="3.10.129.10">
    <property type="entry name" value="Hotdog Thioesterase"/>
    <property type="match status" value="1"/>
</dbReference>
<dbReference type="InterPro" id="IPR003736">
    <property type="entry name" value="PAAI_dom"/>
</dbReference>
<dbReference type="CDD" id="cd03443">
    <property type="entry name" value="PaaI_thioesterase"/>
    <property type="match status" value="1"/>
</dbReference>
<dbReference type="GO" id="GO:0047617">
    <property type="term" value="F:fatty acyl-CoA hydrolase activity"/>
    <property type="evidence" value="ECO:0007669"/>
    <property type="project" value="InterPro"/>
</dbReference>
<protein>
    <submittedName>
        <fullName evidence="4">Hotdog fold thioesterase</fullName>
    </submittedName>
</protein>
<dbReference type="NCBIfam" id="TIGR00369">
    <property type="entry name" value="unchar_dom_1"/>
    <property type="match status" value="1"/>
</dbReference>
<keyword evidence="2" id="KW-0378">Hydrolase</keyword>
<dbReference type="PANTHER" id="PTHR21660:SF1">
    <property type="entry name" value="ACYL-COENZYME A THIOESTERASE 13"/>
    <property type="match status" value="1"/>
</dbReference>
<dbReference type="InterPro" id="IPR006683">
    <property type="entry name" value="Thioestr_dom"/>
</dbReference>
<accession>A0A7X5BL34</accession>
<evidence type="ECO:0000256" key="2">
    <source>
        <dbReference type="ARBA" id="ARBA00022801"/>
    </source>
</evidence>
<dbReference type="Proteomes" id="UP000465712">
    <property type="component" value="Unassembled WGS sequence"/>
</dbReference>
<comment type="similarity">
    <text evidence="1">Belongs to the thioesterase PaaI family.</text>
</comment>
<dbReference type="EMBL" id="WXWW01000062">
    <property type="protein sequence ID" value="NAW64348.1"/>
    <property type="molecule type" value="Genomic_DNA"/>
</dbReference>
<dbReference type="PANTHER" id="PTHR21660">
    <property type="entry name" value="THIOESTERASE SUPERFAMILY MEMBER-RELATED"/>
    <property type="match status" value="1"/>
</dbReference>
<dbReference type="InterPro" id="IPR039298">
    <property type="entry name" value="ACOT13"/>
</dbReference>
<evidence type="ECO:0000259" key="3">
    <source>
        <dbReference type="Pfam" id="PF03061"/>
    </source>
</evidence>